<keyword evidence="2" id="KW-0472">Membrane</keyword>
<feature type="compositionally biased region" description="Low complexity" evidence="1">
    <location>
        <begin position="270"/>
        <end position="280"/>
    </location>
</feature>
<feature type="region of interest" description="Disordered" evidence="1">
    <location>
        <begin position="298"/>
        <end position="320"/>
    </location>
</feature>
<evidence type="ECO:0000256" key="1">
    <source>
        <dbReference type="SAM" id="MobiDB-lite"/>
    </source>
</evidence>
<feature type="region of interest" description="Disordered" evidence="1">
    <location>
        <begin position="255"/>
        <end position="286"/>
    </location>
</feature>
<feature type="region of interest" description="Disordered" evidence="1">
    <location>
        <begin position="391"/>
        <end position="435"/>
    </location>
</feature>
<feature type="compositionally biased region" description="Basic and acidic residues" evidence="1">
    <location>
        <begin position="419"/>
        <end position="435"/>
    </location>
</feature>
<reference evidence="3 4" key="1">
    <citation type="submission" date="2013-07" db="EMBL/GenBank/DDBJ databases">
        <title>The Genome Sequence of Kwoniella mangroviensis CBS10435.</title>
        <authorList>
            <consortium name="The Broad Institute Genome Sequencing Platform"/>
            <person name="Cuomo C."/>
            <person name="Litvintseva A."/>
            <person name="Chen Y."/>
            <person name="Heitman J."/>
            <person name="Sun S."/>
            <person name="Springer D."/>
            <person name="Dromer F."/>
            <person name="Young S.K."/>
            <person name="Zeng Q."/>
            <person name="Gargeya S."/>
            <person name="Fitzgerald M."/>
            <person name="Abouelleil A."/>
            <person name="Alvarado L."/>
            <person name="Berlin A.M."/>
            <person name="Chapman S.B."/>
            <person name="Dewar J."/>
            <person name="Goldberg J."/>
            <person name="Griggs A."/>
            <person name="Gujja S."/>
            <person name="Hansen M."/>
            <person name="Howarth C."/>
            <person name="Imamovic A."/>
            <person name="Larimer J."/>
            <person name="McCowan C."/>
            <person name="Murphy C."/>
            <person name="Pearson M."/>
            <person name="Priest M."/>
            <person name="Roberts A."/>
            <person name="Saif S."/>
            <person name="Shea T."/>
            <person name="Sykes S."/>
            <person name="Wortman J."/>
            <person name="Nusbaum C."/>
            <person name="Birren B."/>
        </authorList>
    </citation>
    <scope>NUCLEOTIDE SEQUENCE [LARGE SCALE GENOMIC DNA]</scope>
    <source>
        <strain evidence="3 4">CBS 10435</strain>
    </source>
</reference>
<feature type="compositionally biased region" description="Polar residues" evidence="1">
    <location>
        <begin position="391"/>
        <end position="402"/>
    </location>
</feature>
<evidence type="ECO:0000313" key="4">
    <source>
        <dbReference type="Proteomes" id="UP000092583"/>
    </source>
</evidence>
<name>A0A1B9IGA5_9TREE</name>
<feature type="transmembrane region" description="Helical" evidence="2">
    <location>
        <begin position="164"/>
        <end position="189"/>
    </location>
</feature>
<evidence type="ECO:0000313" key="3">
    <source>
        <dbReference type="EMBL" id="OCF54522.1"/>
    </source>
</evidence>
<gene>
    <name evidence="3" type="ORF">L486_08072</name>
</gene>
<dbReference type="Proteomes" id="UP000092583">
    <property type="component" value="Unassembled WGS sequence"/>
</dbReference>
<dbReference type="EMBL" id="KI669470">
    <property type="protein sequence ID" value="OCF54522.1"/>
    <property type="molecule type" value="Genomic_DNA"/>
</dbReference>
<feature type="transmembrane region" description="Helical" evidence="2">
    <location>
        <begin position="38"/>
        <end position="57"/>
    </location>
</feature>
<keyword evidence="4" id="KW-1185">Reference proteome</keyword>
<reference evidence="4" key="2">
    <citation type="submission" date="2013-12" db="EMBL/GenBank/DDBJ databases">
        <title>Evolution of pathogenesis and genome organization in the Tremellales.</title>
        <authorList>
            <person name="Cuomo C."/>
            <person name="Litvintseva A."/>
            <person name="Heitman J."/>
            <person name="Chen Y."/>
            <person name="Sun S."/>
            <person name="Springer D."/>
            <person name="Dromer F."/>
            <person name="Young S."/>
            <person name="Zeng Q."/>
            <person name="Chapman S."/>
            <person name="Gujja S."/>
            <person name="Saif S."/>
            <person name="Birren B."/>
        </authorList>
    </citation>
    <scope>NUCLEOTIDE SEQUENCE [LARGE SCALE GENOMIC DNA]</scope>
    <source>
        <strain evidence="4">CBS 10435</strain>
    </source>
</reference>
<evidence type="ECO:0000256" key="2">
    <source>
        <dbReference type="SAM" id="Phobius"/>
    </source>
</evidence>
<sequence length="435" mass="49176">MTTFLPGNTQITLFSTSLTCYTFYLLRTAHPTHVPYQFMLNLINVVSVSLYLPLILVKSFERFKMFVRSQVSHSDSHSKKKGQRESLWRRWINNSEFLLCLTLLQFALTLGFIALTFLSIYTLHLSSYPSTYSHSQDPSSDQPSRTYTIPTHRLSSSPISSIDLLPLLSSFLHLMILSMQLLSFALIIIEIRSSSRYSSVDRSLSGLLERDISDLIKLKNECDLRYSSKKWVDDAFTNGRSLSTFGMYSSPSRSTSIISGDDGTPRRRSISTTSTIPGTPLSVPLYRDNPVDEGDIRFTDPFNFPNRRSSRSANGNGNRRLSVRFDLTRHLNDNQTLITPKNGYDEESQRNDYFSLPHSSSFSGIVKEKEVIRPIPLSIIKSPKNTTALGLGFSPSSSNGSETLEDILEEGPDEVEQEQGERRNSWMDIKGEQSV</sequence>
<accession>A0A1B9IGA5</accession>
<feature type="compositionally biased region" description="Acidic residues" evidence="1">
    <location>
        <begin position="403"/>
        <end position="418"/>
    </location>
</feature>
<protein>
    <submittedName>
        <fullName evidence="3">Uncharacterized protein</fullName>
    </submittedName>
</protein>
<keyword evidence="2" id="KW-0812">Transmembrane</keyword>
<keyword evidence="2" id="KW-1133">Transmembrane helix</keyword>
<organism evidence="3 4">
    <name type="scientific">Kwoniella mangroviensis CBS 10435</name>
    <dbReference type="NCBI Taxonomy" id="1331196"/>
    <lineage>
        <taxon>Eukaryota</taxon>
        <taxon>Fungi</taxon>
        <taxon>Dikarya</taxon>
        <taxon>Basidiomycota</taxon>
        <taxon>Agaricomycotina</taxon>
        <taxon>Tremellomycetes</taxon>
        <taxon>Tremellales</taxon>
        <taxon>Cryptococcaceae</taxon>
        <taxon>Kwoniella</taxon>
    </lineage>
</organism>
<proteinExistence type="predicted"/>
<feature type="transmembrane region" description="Helical" evidence="2">
    <location>
        <begin position="97"/>
        <end position="121"/>
    </location>
</feature>
<dbReference type="OrthoDB" id="2565210at2759"/>
<dbReference type="AlphaFoldDB" id="A0A1B9IGA5"/>